<gene>
    <name evidence="3" type="primary">FKBP1B</name>
</gene>
<dbReference type="GeneID" id="110122882"/>
<sequence length="168" mass="18265">MPSSTSSPTSGLMIVSLVKHWSSRFRVASPPGPAPVDPTFPRRSAPPPRSRWPLPAQVPTPAAPPPTLQWRRGGEPERQRAGAGAEPGSGQQQGPSEAGPVGPRWAWRSRPSPPETECFKMARNSIHPETETSLSSSELANRKSSRVLKRGQPRHRVLNMCQAQELST</sequence>
<name>A0ABM4GV29_ODOVR</name>
<dbReference type="GO" id="GO:0016853">
    <property type="term" value="F:isomerase activity"/>
    <property type="evidence" value="ECO:0007669"/>
    <property type="project" value="UniProtKB-KW"/>
</dbReference>
<organism evidence="2 3">
    <name type="scientific">Odocoileus virginianus</name>
    <name type="common">White-tailed deer</name>
    <dbReference type="NCBI Taxonomy" id="9874"/>
    <lineage>
        <taxon>Eukaryota</taxon>
        <taxon>Metazoa</taxon>
        <taxon>Chordata</taxon>
        <taxon>Craniata</taxon>
        <taxon>Vertebrata</taxon>
        <taxon>Euteleostomi</taxon>
        <taxon>Mammalia</taxon>
        <taxon>Eutheria</taxon>
        <taxon>Laurasiatheria</taxon>
        <taxon>Artiodactyla</taxon>
        <taxon>Ruminantia</taxon>
        <taxon>Pecora</taxon>
        <taxon>Cervidae</taxon>
        <taxon>Odocoileinae</taxon>
        <taxon>Odocoileus</taxon>
    </lineage>
</organism>
<protein>
    <submittedName>
        <fullName evidence="3">Peptidyl-prolyl cis-trans isomerase FKBP1B isoform X1</fullName>
    </submittedName>
</protein>
<dbReference type="Proteomes" id="UP001652640">
    <property type="component" value="Chromosome 2"/>
</dbReference>
<dbReference type="RefSeq" id="XP_070307176.1">
    <property type="nucleotide sequence ID" value="XM_070451075.1"/>
</dbReference>
<keyword evidence="3" id="KW-0413">Isomerase</keyword>
<reference evidence="2" key="1">
    <citation type="journal article" date="2022" name="J. Hered.">
        <title>A De Novo Chromosome-Level Genome Assembly of the White-Tailed Deer, Odocoileus Virginianus.</title>
        <authorList>
            <person name="London E.W."/>
            <person name="Roca A.L."/>
            <person name="Novakofski J.E."/>
            <person name="Mateus-Pinilla N.E."/>
        </authorList>
    </citation>
    <scope>NUCLEOTIDE SEQUENCE [LARGE SCALE GENOMIC DNA]</scope>
</reference>
<evidence type="ECO:0000256" key="1">
    <source>
        <dbReference type="SAM" id="MobiDB-lite"/>
    </source>
</evidence>
<evidence type="ECO:0000313" key="3">
    <source>
        <dbReference type="RefSeq" id="XP_070307176.1"/>
    </source>
</evidence>
<feature type="region of interest" description="Disordered" evidence="1">
    <location>
        <begin position="25"/>
        <end position="168"/>
    </location>
</feature>
<evidence type="ECO:0000313" key="2">
    <source>
        <dbReference type="Proteomes" id="UP001652640"/>
    </source>
</evidence>
<reference evidence="3" key="2">
    <citation type="submission" date="2025-08" db="UniProtKB">
        <authorList>
            <consortium name="RefSeq"/>
        </authorList>
    </citation>
    <scope>IDENTIFICATION</scope>
    <source>
        <tissue evidence="3">Tongue muscle</tissue>
    </source>
</reference>
<accession>A0ABM4GV29</accession>
<keyword evidence="2" id="KW-1185">Reference proteome</keyword>
<feature type="compositionally biased region" description="Basic residues" evidence="1">
    <location>
        <begin position="143"/>
        <end position="157"/>
    </location>
</feature>
<proteinExistence type="predicted"/>
<feature type="compositionally biased region" description="Pro residues" evidence="1">
    <location>
        <begin position="30"/>
        <end position="67"/>
    </location>
</feature>